<keyword evidence="3" id="KW-0028">Amino-acid biosynthesis</keyword>
<dbReference type="PANTHER" id="PTHR31689:SF0">
    <property type="entry name" value="DIAMINOPIMELATE EPIMERASE"/>
    <property type="match status" value="1"/>
</dbReference>
<dbReference type="Gene3D" id="3.10.310.10">
    <property type="entry name" value="Diaminopimelate Epimerase, Chain A, domain 1"/>
    <property type="match status" value="2"/>
</dbReference>
<feature type="binding site" evidence="3">
    <location>
        <position position="14"/>
    </location>
    <ligand>
        <name>substrate</name>
    </ligand>
</feature>
<protein>
    <recommendedName>
        <fullName evidence="3 4">Diaminopimelate epimerase</fullName>
        <shortName evidence="3">DAP epimerase</shortName>
        <ecNumber evidence="3 4">5.1.1.7</ecNumber>
    </recommendedName>
    <alternativeName>
        <fullName evidence="3">PLP-independent amino acid racemase</fullName>
    </alternativeName>
</protein>
<dbReference type="HAMAP" id="MF_00197">
    <property type="entry name" value="DAP_epimerase"/>
    <property type="match status" value="1"/>
</dbReference>
<keyword evidence="3" id="KW-0457">Lysine biosynthesis</keyword>
<gene>
    <name evidence="3" type="primary">dapF</name>
    <name evidence="5" type="ORF">ENI34_09320</name>
</gene>
<dbReference type="Pfam" id="PF01678">
    <property type="entry name" value="DAP_epimerase"/>
    <property type="match status" value="2"/>
</dbReference>
<evidence type="ECO:0000256" key="4">
    <source>
        <dbReference type="NCBIfam" id="TIGR00652"/>
    </source>
</evidence>
<feature type="binding site" evidence="3">
    <location>
        <position position="71"/>
    </location>
    <ligand>
        <name>substrate</name>
    </ligand>
</feature>
<comment type="catalytic activity">
    <reaction evidence="3">
        <text>(2S,6S)-2,6-diaminopimelate = meso-2,6-diaminopimelate</text>
        <dbReference type="Rhea" id="RHEA:15393"/>
        <dbReference type="ChEBI" id="CHEBI:57609"/>
        <dbReference type="ChEBI" id="CHEBI:57791"/>
        <dbReference type="EC" id="5.1.1.7"/>
    </reaction>
</comment>
<evidence type="ECO:0000313" key="6">
    <source>
        <dbReference type="Proteomes" id="UP000885826"/>
    </source>
</evidence>
<evidence type="ECO:0000256" key="3">
    <source>
        <dbReference type="HAMAP-Rule" id="MF_00197"/>
    </source>
</evidence>
<dbReference type="EMBL" id="DRIG01000095">
    <property type="protein sequence ID" value="HEC79317.1"/>
    <property type="molecule type" value="Genomic_DNA"/>
</dbReference>
<dbReference type="InterPro" id="IPR001653">
    <property type="entry name" value="DAP_epimerase_DapF"/>
</dbReference>
<evidence type="ECO:0000313" key="5">
    <source>
        <dbReference type="EMBL" id="HEC79317.1"/>
    </source>
</evidence>
<evidence type="ECO:0000256" key="1">
    <source>
        <dbReference type="ARBA" id="ARBA00010219"/>
    </source>
</evidence>
<feature type="binding site" evidence="3">
    <location>
        <position position="185"/>
    </location>
    <ligand>
        <name>substrate</name>
    </ligand>
</feature>
<organism evidence="5 6">
    <name type="scientific">candidate division WOR-3 bacterium</name>
    <dbReference type="NCBI Taxonomy" id="2052148"/>
    <lineage>
        <taxon>Bacteria</taxon>
        <taxon>Bacteria division WOR-3</taxon>
    </lineage>
</organism>
<comment type="subunit">
    <text evidence="3">Homodimer.</text>
</comment>
<dbReference type="NCBIfam" id="TIGR00652">
    <property type="entry name" value="DapF"/>
    <property type="match status" value="1"/>
</dbReference>
<accession>A0A9C9K0Q7</accession>
<feature type="site" description="Could be important to modulate the pK values of the two catalytic cysteine residues" evidence="3">
    <location>
        <position position="153"/>
    </location>
</feature>
<keyword evidence="3" id="KW-0963">Cytoplasm</keyword>
<reference evidence="5" key="1">
    <citation type="journal article" date="2020" name="mSystems">
        <title>Genome- and Community-Level Interaction Insights into Carbon Utilization and Element Cycling Functions of Hydrothermarchaeota in Hydrothermal Sediment.</title>
        <authorList>
            <person name="Zhou Z."/>
            <person name="Liu Y."/>
            <person name="Xu W."/>
            <person name="Pan J."/>
            <person name="Luo Z.H."/>
            <person name="Li M."/>
        </authorList>
    </citation>
    <scope>NUCLEOTIDE SEQUENCE</scope>
    <source>
        <strain evidence="5">HyVt-388</strain>
    </source>
</reference>
<dbReference type="AlphaFoldDB" id="A0A9C9K0Q7"/>
<comment type="caution">
    <text evidence="5">The sequence shown here is derived from an EMBL/GenBank/DDBJ whole genome shotgun (WGS) entry which is preliminary data.</text>
</comment>
<dbReference type="SUPFAM" id="SSF54506">
    <property type="entry name" value="Diaminopimelate epimerase-like"/>
    <property type="match status" value="2"/>
</dbReference>
<comment type="pathway">
    <text evidence="3">Amino-acid biosynthesis; L-lysine biosynthesis via DAP pathway; DL-2,6-diaminopimelate from LL-2,6-diaminopimelate: step 1/1.</text>
</comment>
<dbReference type="EC" id="5.1.1.7" evidence="3 4"/>
<dbReference type="Proteomes" id="UP000885826">
    <property type="component" value="Unassembled WGS sequence"/>
</dbReference>
<comment type="caution">
    <text evidence="3">Lacks conserved residue(s) required for the propagation of feature annotation.</text>
</comment>
<dbReference type="GO" id="GO:0008837">
    <property type="term" value="F:diaminopimelate epimerase activity"/>
    <property type="evidence" value="ECO:0007669"/>
    <property type="project" value="UniProtKB-UniRule"/>
</dbReference>
<proteinExistence type="inferred from homology"/>
<dbReference type="GO" id="GO:0009089">
    <property type="term" value="P:lysine biosynthetic process via diaminopimelate"/>
    <property type="evidence" value="ECO:0007669"/>
    <property type="project" value="UniProtKB-UniRule"/>
</dbReference>
<comment type="similarity">
    <text evidence="1 3">Belongs to the diaminopimelate epimerase family.</text>
</comment>
<sequence>MKPIFFTKMEGSGNDFLIIDNYNGLINETLTAPEIPGLVKKIANRNLGAGADGVLFVEQSKDFAFGMKYFNRDGSEAEICLNGARCIVSFAHRLGLIQEKGKFLSASGPLGFYYKNGNVSIEVQPPVEIKLNFSFTMKRKKYRANFLKLGVPHCVIFVDSYEKIDVKELGREIRNHRTFKPDGVNVNFVKVENNNSLFIRTYERGVEDETLSCGSGVLASAYIATKLFLTESPVTCKTQGGDLLVTIKDKLYLEGPARVVYDGVYYIE</sequence>
<keyword evidence="2 3" id="KW-0413">Isomerase</keyword>
<feature type="active site" description="Proton donor" evidence="3">
    <location>
        <position position="80"/>
    </location>
</feature>
<feature type="binding site" evidence="3">
    <location>
        <begin position="203"/>
        <end position="204"/>
    </location>
    <ligand>
        <name>substrate</name>
    </ligand>
</feature>
<dbReference type="PANTHER" id="PTHR31689">
    <property type="entry name" value="DIAMINOPIMELATE EPIMERASE, CHLOROPLASTIC"/>
    <property type="match status" value="1"/>
</dbReference>
<comment type="function">
    <text evidence="3">Catalyzes the stereoinversion of LL-2,6-diaminopimelate (L,L-DAP) to meso-diaminopimelate (meso-DAP), a precursor of L-lysine and an essential component of the bacterial peptidoglycan.</text>
</comment>
<comment type="subcellular location">
    <subcellularLocation>
        <location evidence="3">Cytoplasm</location>
    </subcellularLocation>
</comment>
<dbReference type="GO" id="GO:0005829">
    <property type="term" value="C:cytosol"/>
    <property type="evidence" value="ECO:0007669"/>
    <property type="project" value="TreeGrafter"/>
</dbReference>
<feature type="site" description="Could be important to modulate the pK values of the two catalytic cysteine residues" evidence="3">
    <location>
        <position position="203"/>
    </location>
</feature>
<feature type="active site" description="Proton acceptor" evidence="3">
    <location>
        <position position="213"/>
    </location>
</feature>
<name>A0A9C9K0Q7_UNCW3</name>
<feature type="binding site" evidence="3">
    <location>
        <begin position="214"/>
        <end position="215"/>
    </location>
    <ligand>
        <name>substrate</name>
    </ligand>
</feature>
<evidence type="ECO:0000256" key="2">
    <source>
        <dbReference type="ARBA" id="ARBA00023235"/>
    </source>
</evidence>